<dbReference type="AlphaFoldDB" id="A0AAW0BBU0"/>
<evidence type="ECO:0000313" key="2">
    <source>
        <dbReference type="Proteomes" id="UP001362999"/>
    </source>
</evidence>
<sequence>MGSELELTVTITYEGPKSRIETAEEAVPIVRQDLTTMGIPHPKKDNVSVVYPGTVRFFWVALRNSVRIIATPVATRAL</sequence>
<accession>A0AAW0BBU0</accession>
<dbReference type="EMBL" id="JAWWNJ010000036">
    <property type="protein sequence ID" value="KAK7023135.1"/>
    <property type="molecule type" value="Genomic_DNA"/>
</dbReference>
<gene>
    <name evidence="1" type="ORF">R3P38DRAFT_1097811</name>
</gene>
<keyword evidence="2" id="KW-1185">Reference proteome</keyword>
<proteinExistence type="predicted"/>
<evidence type="ECO:0000313" key="1">
    <source>
        <dbReference type="EMBL" id="KAK7023135.1"/>
    </source>
</evidence>
<dbReference type="Proteomes" id="UP001362999">
    <property type="component" value="Unassembled WGS sequence"/>
</dbReference>
<organism evidence="1 2">
    <name type="scientific">Favolaschia claudopus</name>
    <dbReference type="NCBI Taxonomy" id="2862362"/>
    <lineage>
        <taxon>Eukaryota</taxon>
        <taxon>Fungi</taxon>
        <taxon>Dikarya</taxon>
        <taxon>Basidiomycota</taxon>
        <taxon>Agaricomycotina</taxon>
        <taxon>Agaricomycetes</taxon>
        <taxon>Agaricomycetidae</taxon>
        <taxon>Agaricales</taxon>
        <taxon>Marasmiineae</taxon>
        <taxon>Mycenaceae</taxon>
        <taxon>Favolaschia</taxon>
    </lineage>
</organism>
<reference evidence="1 2" key="1">
    <citation type="journal article" date="2024" name="J Genomics">
        <title>Draft genome sequencing and assembly of Favolaschia claudopus CIRM-BRFM 2984 isolated from oak limbs.</title>
        <authorList>
            <person name="Navarro D."/>
            <person name="Drula E."/>
            <person name="Chaduli D."/>
            <person name="Cazenave R."/>
            <person name="Ahrendt S."/>
            <person name="Wang J."/>
            <person name="Lipzen A."/>
            <person name="Daum C."/>
            <person name="Barry K."/>
            <person name="Grigoriev I.V."/>
            <person name="Favel A."/>
            <person name="Rosso M.N."/>
            <person name="Martin F."/>
        </authorList>
    </citation>
    <scope>NUCLEOTIDE SEQUENCE [LARGE SCALE GENOMIC DNA]</scope>
    <source>
        <strain evidence="1 2">CIRM-BRFM 2984</strain>
    </source>
</reference>
<name>A0AAW0BBU0_9AGAR</name>
<protein>
    <submittedName>
        <fullName evidence="1">Uncharacterized protein</fullName>
    </submittedName>
</protein>
<comment type="caution">
    <text evidence="1">The sequence shown here is derived from an EMBL/GenBank/DDBJ whole genome shotgun (WGS) entry which is preliminary data.</text>
</comment>